<dbReference type="KEGG" id="mfu:LILAB_34255"/>
<dbReference type="HOGENOM" id="CLU_2753662_0_0_7"/>
<dbReference type="EMBL" id="CP002830">
    <property type="protein sequence ID" value="AEI68732.1"/>
    <property type="molecule type" value="Genomic_DNA"/>
</dbReference>
<organism evidence="1 2">
    <name type="scientific">Myxococcus fulvus (strain ATCC BAA-855 / HW-1)</name>
    <dbReference type="NCBI Taxonomy" id="483219"/>
    <lineage>
        <taxon>Bacteria</taxon>
        <taxon>Pseudomonadati</taxon>
        <taxon>Myxococcota</taxon>
        <taxon>Myxococcia</taxon>
        <taxon>Myxococcales</taxon>
        <taxon>Cystobacterineae</taxon>
        <taxon>Myxococcaceae</taxon>
        <taxon>Myxococcus</taxon>
    </lineage>
</organism>
<dbReference type="Proteomes" id="UP000000488">
    <property type="component" value="Chromosome"/>
</dbReference>
<dbReference type="AlphaFoldDB" id="F8CGJ7"/>
<protein>
    <submittedName>
        <fullName evidence="1">Uncharacterized protein</fullName>
    </submittedName>
</protein>
<evidence type="ECO:0000313" key="2">
    <source>
        <dbReference type="Proteomes" id="UP000000488"/>
    </source>
</evidence>
<gene>
    <name evidence="1" type="ordered locus">LILAB_34255</name>
</gene>
<name>F8CGJ7_MYXFH</name>
<proteinExistence type="predicted"/>
<accession>F8CGJ7</accession>
<reference evidence="1 2" key="1">
    <citation type="journal article" date="2011" name="J. Bacteriol.">
        <title>Genome sequence of the halotolerant marine bacterium Myxococcus fulvus HW-1.</title>
        <authorList>
            <person name="Li Z.F."/>
            <person name="Li X."/>
            <person name="Liu H."/>
            <person name="Liu X."/>
            <person name="Han K."/>
            <person name="Wu Z.H."/>
            <person name="Hu W."/>
            <person name="Li F.F."/>
            <person name="Li Y.Z."/>
        </authorList>
    </citation>
    <scope>NUCLEOTIDE SEQUENCE [LARGE SCALE GENOMIC DNA]</scope>
    <source>
        <strain evidence="2">ATCC BAA-855 / HW-1</strain>
    </source>
</reference>
<evidence type="ECO:0000313" key="1">
    <source>
        <dbReference type="EMBL" id="AEI68732.1"/>
    </source>
</evidence>
<sequence>MRIRLNHLLHLSNRATQARPRQWLRTRLHFESGYGGSPFSIWSCIETIDEFEQTSVRVRHCLFASLLLAE</sequence>